<name>A0AAV8WNQ8_9CUCU</name>
<proteinExistence type="predicted"/>
<organism evidence="1 2">
    <name type="scientific">Rhamnusium bicolor</name>
    <dbReference type="NCBI Taxonomy" id="1586634"/>
    <lineage>
        <taxon>Eukaryota</taxon>
        <taxon>Metazoa</taxon>
        <taxon>Ecdysozoa</taxon>
        <taxon>Arthropoda</taxon>
        <taxon>Hexapoda</taxon>
        <taxon>Insecta</taxon>
        <taxon>Pterygota</taxon>
        <taxon>Neoptera</taxon>
        <taxon>Endopterygota</taxon>
        <taxon>Coleoptera</taxon>
        <taxon>Polyphaga</taxon>
        <taxon>Cucujiformia</taxon>
        <taxon>Chrysomeloidea</taxon>
        <taxon>Cerambycidae</taxon>
        <taxon>Lepturinae</taxon>
        <taxon>Rhagiini</taxon>
        <taxon>Rhamnusium</taxon>
    </lineage>
</organism>
<comment type="caution">
    <text evidence="1">The sequence shown here is derived from an EMBL/GenBank/DDBJ whole genome shotgun (WGS) entry which is preliminary data.</text>
</comment>
<accession>A0AAV8WNQ8</accession>
<dbReference type="Proteomes" id="UP001162156">
    <property type="component" value="Unassembled WGS sequence"/>
</dbReference>
<dbReference type="AlphaFoldDB" id="A0AAV8WNQ8"/>
<keyword evidence="2" id="KW-1185">Reference proteome</keyword>
<dbReference type="EMBL" id="JANEYF010005380">
    <property type="protein sequence ID" value="KAJ8928420.1"/>
    <property type="molecule type" value="Genomic_DNA"/>
</dbReference>
<reference evidence="1" key="1">
    <citation type="journal article" date="2023" name="Insect Mol. Biol.">
        <title>Genome sequencing provides insights into the evolution of gene families encoding plant cell wall-degrading enzymes in longhorned beetles.</title>
        <authorList>
            <person name="Shin N.R."/>
            <person name="Okamura Y."/>
            <person name="Kirsch R."/>
            <person name="Pauchet Y."/>
        </authorList>
    </citation>
    <scope>NUCLEOTIDE SEQUENCE</scope>
    <source>
        <strain evidence="1">RBIC_L_NR</strain>
    </source>
</reference>
<protein>
    <submittedName>
        <fullName evidence="1">Uncharacterized protein</fullName>
    </submittedName>
</protein>
<evidence type="ECO:0000313" key="2">
    <source>
        <dbReference type="Proteomes" id="UP001162156"/>
    </source>
</evidence>
<evidence type="ECO:0000313" key="1">
    <source>
        <dbReference type="EMBL" id="KAJ8928420.1"/>
    </source>
</evidence>
<gene>
    <name evidence="1" type="ORF">NQ314_019009</name>
</gene>
<sequence length="96" mass="11103">MFHFIGTFISDDTSNFFYVQTYNLQKRVQTIFDVASETQSGNLQQLPAALARNNEKVSQNVHNRWKYIPTDMLHCYFSVLCNAVCSKSRNASKIFL</sequence>